<organism evidence="2 3">
    <name type="scientific">Paragonimus westermani</name>
    <dbReference type="NCBI Taxonomy" id="34504"/>
    <lineage>
        <taxon>Eukaryota</taxon>
        <taxon>Metazoa</taxon>
        <taxon>Spiralia</taxon>
        <taxon>Lophotrochozoa</taxon>
        <taxon>Platyhelminthes</taxon>
        <taxon>Trematoda</taxon>
        <taxon>Digenea</taxon>
        <taxon>Plagiorchiida</taxon>
        <taxon>Troglotremata</taxon>
        <taxon>Troglotrematidae</taxon>
        <taxon>Paragonimus</taxon>
    </lineage>
</organism>
<name>A0A5J4NZE1_9TREM</name>
<keyword evidence="3" id="KW-1185">Reference proteome</keyword>
<sequence length="214" mass="24267">MENRSSENQRNIKILQPSAPGIPDDHPEQNVASERAMDHRMNSTTESHTRMIRQSMFLGVLRMHHSTLPRDRMTLMRTPRDCPKKHIGIDKALLRYLSLTGNSDFTSAELQLHIDWVSPFNASKIQLWPILGRSVLSLKSKPFTVAIYCGPSKPSSVAEFLADGIIELRHLLRDGLQCTPERTVQCSLRSVMCDTPVRCFLRHVKGHSGYFGCD</sequence>
<feature type="region of interest" description="Disordered" evidence="1">
    <location>
        <begin position="1"/>
        <end position="29"/>
    </location>
</feature>
<accession>A0A5J4NZE1</accession>
<gene>
    <name evidence="2" type="ORF">DEA37_0010210</name>
</gene>
<dbReference type="Proteomes" id="UP000324629">
    <property type="component" value="Unassembled WGS sequence"/>
</dbReference>
<evidence type="ECO:0000313" key="2">
    <source>
        <dbReference type="EMBL" id="KAA3680458.1"/>
    </source>
</evidence>
<comment type="caution">
    <text evidence="2">The sequence shown here is derived from an EMBL/GenBank/DDBJ whole genome shotgun (WGS) entry which is preliminary data.</text>
</comment>
<evidence type="ECO:0000256" key="1">
    <source>
        <dbReference type="SAM" id="MobiDB-lite"/>
    </source>
</evidence>
<evidence type="ECO:0000313" key="3">
    <source>
        <dbReference type="Proteomes" id="UP000324629"/>
    </source>
</evidence>
<proteinExistence type="predicted"/>
<protein>
    <submittedName>
        <fullName evidence="2">Uncharacterized protein</fullName>
    </submittedName>
</protein>
<dbReference type="EMBL" id="QNGE01000438">
    <property type="protein sequence ID" value="KAA3680458.1"/>
    <property type="molecule type" value="Genomic_DNA"/>
</dbReference>
<reference evidence="2 3" key="1">
    <citation type="journal article" date="2019" name="Gigascience">
        <title>Whole-genome sequence of the oriental lung fluke Paragonimus westermani.</title>
        <authorList>
            <person name="Oey H."/>
            <person name="Zakrzewski M."/>
            <person name="Narain K."/>
            <person name="Devi K.R."/>
            <person name="Agatsuma T."/>
            <person name="Nawaratna S."/>
            <person name="Gobert G.N."/>
            <person name="Jones M.K."/>
            <person name="Ragan M.A."/>
            <person name="McManus D.P."/>
            <person name="Krause L."/>
        </authorList>
    </citation>
    <scope>NUCLEOTIDE SEQUENCE [LARGE SCALE GENOMIC DNA]</scope>
    <source>
        <strain evidence="2 3">IND2009</strain>
    </source>
</reference>
<dbReference type="PANTHER" id="PTHR33053">
    <property type="entry name" value="PROTEIN, PUTATIVE-RELATED"/>
    <property type="match status" value="1"/>
</dbReference>
<dbReference type="AlphaFoldDB" id="A0A5J4NZE1"/>